<accession>A0A517SVS7</accession>
<reference evidence="2 3" key="1">
    <citation type="submission" date="2019-02" db="EMBL/GenBank/DDBJ databases">
        <title>Deep-cultivation of Planctomycetes and their phenomic and genomic characterization uncovers novel biology.</title>
        <authorList>
            <person name="Wiegand S."/>
            <person name="Jogler M."/>
            <person name="Boedeker C."/>
            <person name="Pinto D."/>
            <person name="Vollmers J."/>
            <person name="Rivas-Marin E."/>
            <person name="Kohn T."/>
            <person name="Peeters S.H."/>
            <person name="Heuer A."/>
            <person name="Rast P."/>
            <person name="Oberbeckmann S."/>
            <person name="Bunk B."/>
            <person name="Jeske O."/>
            <person name="Meyerdierks A."/>
            <person name="Storesund J.E."/>
            <person name="Kallscheuer N."/>
            <person name="Luecker S."/>
            <person name="Lage O.M."/>
            <person name="Pohl T."/>
            <person name="Merkel B.J."/>
            <person name="Hornburger P."/>
            <person name="Mueller R.-W."/>
            <person name="Bruemmer F."/>
            <person name="Labrenz M."/>
            <person name="Spormann A.M."/>
            <person name="Op den Camp H."/>
            <person name="Overmann J."/>
            <person name="Amann R."/>
            <person name="Jetten M.S.M."/>
            <person name="Mascher T."/>
            <person name="Medema M.H."/>
            <person name="Devos D.P."/>
            <person name="Kaster A.-K."/>
            <person name="Ovreas L."/>
            <person name="Rohde M."/>
            <person name="Galperin M.Y."/>
            <person name="Jogler C."/>
        </authorList>
    </citation>
    <scope>NUCLEOTIDE SEQUENCE [LARGE SCALE GENOMIC DNA]</scope>
    <source>
        <strain evidence="2 3">SV_7m_r</strain>
    </source>
</reference>
<evidence type="ECO:0000313" key="2">
    <source>
        <dbReference type="EMBL" id="QDT60226.1"/>
    </source>
</evidence>
<feature type="signal peptide" evidence="1">
    <location>
        <begin position="1"/>
        <end position="33"/>
    </location>
</feature>
<sequence precursor="true">MPCCVGRAVARRIASLFCLSTLFVTVFASPGQAADQAIEAALQSIAAADQETIGDSATTAAVETLSVLPSTQIKVVLDGFGPATVRGRNWLRAVAADVADNGPFPTEPLNAYFADRQADADARYLAYQLLVANDPSRQAVLLGDAETDPSLPVRYLKIQALIDQADAVRKDQPDAAIETLTRVVANARSPKQLQTAAKTLKALGKPVDLAETLGMMRSFQLIGPFDNTGSKHFDTAYLPENQYLESGDPVRLGADGKPLTEEGKLGPIAWQLIISEDQLGMVDINEPLENAKDSVAYLFAKFDVLSPLPEGDCQMRIGCINASKVWVNGKLVSANEVYHSGTRIDQYIDSCRLQATGNTVLIKVLQNAQTQPWAQDWQFQFRLTRPDGSALKTDIK</sequence>
<gene>
    <name evidence="2" type="ORF">SV7mr_27460</name>
</gene>
<dbReference type="OrthoDB" id="212892at2"/>
<organism evidence="2 3">
    <name type="scientific">Stieleria bergensis</name>
    <dbReference type="NCBI Taxonomy" id="2528025"/>
    <lineage>
        <taxon>Bacteria</taxon>
        <taxon>Pseudomonadati</taxon>
        <taxon>Planctomycetota</taxon>
        <taxon>Planctomycetia</taxon>
        <taxon>Pirellulales</taxon>
        <taxon>Pirellulaceae</taxon>
        <taxon>Stieleria</taxon>
    </lineage>
</organism>
<dbReference type="AlphaFoldDB" id="A0A517SVS7"/>
<feature type="chain" id="PRO_5021736541" description="Glycosyl hydrolases family 2, sugar binding domain" evidence="1">
    <location>
        <begin position="34"/>
        <end position="396"/>
    </location>
</feature>
<name>A0A517SVS7_9BACT</name>
<keyword evidence="1" id="KW-0732">Signal</keyword>
<evidence type="ECO:0008006" key="4">
    <source>
        <dbReference type="Google" id="ProtNLM"/>
    </source>
</evidence>
<dbReference type="Proteomes" id="UP000315003">
    <property type="component" value="Chromosome"/>
</dbReference>
<evidence type="ECO:0000313" key="3">
    <source>
        <dbReference type="Proteomes" id="UP000315003"/>
    </source>
</evidence>
<protein>
    <recommendedName>
        <fullName evidence="4">Glycosyl hydrolases family 2, sugar binding domain</fullName>
    </recommendedName>
</protein>
<proteinExistence type="predicted"/>
<dbReference type="RefSeq" id="WP_145272586.1">
    <property type="nucleotide sequence ID" value="NZ_CP036272.1"/>
</dbReference>
<keyword evidence="3" id="KW-1185">Reference proteome</keyword>
<evidence type="ECO:0000256" key="1">
    <source>
        <dbReference type="SAM" id="SignalP"/>
    </source>
</evidence>
<dbReference type="EMBL" id="CP036272">
    <property type="protein sequence ID" value="QDT60226.1"/>
    <property type="molecule type" value="Genomic_DNA"/>
</dbReference>